<dbReference type="OrthoDB" id="2985014at2759"/>
<evidence type="ECO:0000256" key="15">
    <source>
        <dbReference type="ARBA" id="ARBA00050101"/>
    </source>
</evidence>
<keyword evidence="29" id="KW-1185">Reference proteome</keyword>
<comment type="catalytic activity">
    <reaction evidence="17">
        <text>N-acetylneuraminate(in) + H(+)(in) = N-acetylneuraminate(out) + H(+)(out)</text>
        <dbReference type="Rhea" id="RHEA:28987"/>
        <dbReference type="ChEBI" id="CHEBI:15378"/>
        <dbReference type="ChEBI" id="CHEBI:35418"/>
    </reaction>
    <physiologicalReaction direction="right-to-left" evidence="17">
        <dbReference type="Rhea" id="RHEA:28989"/>
    </physiologicalReaction>
</comment>
<dbReference type="GO" id="GO:0015293">
    <property type="term" value="F:symporter activity"/>
    <property type="evidence" value="ECO:0007669"/>
    <property type="project" value="UniProtKB-KW"/>
</dbReference>
<evidence type="ECO:0000256" key="24">
    <source>
        <dbReference type="ARBA" id="ARBA00081195"/>
    </source>
</evidence>
<evidence type="ECO:0000256" key="23">
    <source>
        <dbReference type="ARBA" id="ARBA00080244"/>
    </source>
</evidence>
<comment type="catalytic activity">
    <reaction evidence="16">
        <text>L-aspartate(out) = L-aspartate(in)</text>
        <dbReference type="Rhea" id="RHEA:66332"/>
        <dbReference type="ChEBI" id="CHEBI:29991"/>
    </reaction>
    <physiologicalReaction direction="left-to-right" evidence="16">
        <dbReference type="Rhea" id="RHEA:66333"/>
    </physiologicalReaction>
</comment>
<keyword evidence="14" id="KW-0968">Cytoplasmic vesicle</keyword>
<evidence type="ECO:0000256" key="17">
    <source>
        <dbReference type="ARBA" id="ARBA00050625"/>
    </source>
</evidence>
<feature type="transmembrane region" description="Helical" evidence="26">
    <location>
        <begin position="348"/>
        <end position="366"/>
    </location>
</feature>
<dbReference type="InterPro" id="IPR020846">
    <property type="entry name" value="MFS_dom"/>
</dbReference>
<keyword evidence="9 26" id="KW-1133">Transmembrane helix</keyword>
<evidence type="ECO:0000256" key="19">
    <source>
        <dbReference type="ARBA" id="ARBA00051447"/>
    </source>
</evidence>
<evidence type="ECO:0000256" key="8">
    <source>
        <dbReference type="ARBA" id="ARBA00022847"/>
    </source>
</evidence>
<organism evidence="28 29">
    <name type="scientific">Phyllotreta striolata</name>
    <name type="common">Striped flea beetle</name>
    <name type="synonym">Crioceris striolata</name>
    <dbReference type="NCBI Taxonomy" id="444603"/>
    <lineage>
        <taxon>Eukaryota</taxon>
        <taxon>Metazoa</taxon>
        <taxon>Ecdysozoa</taxon>
        <taxon>Arthropoda</taxon>
        <taxon>Hexapoda</taxon>
        <taxon>Insecta</taxon>
        <taxon>Pterygota</taxon>
        <taxon>Neoptera</taxon>
        <taxon>Endopterygota</taxon>
        <taxon>Coleoptera</taxon>
        <taxon>Polyphaga</taxon>
        <taxon>Cucujiformia</taxon>
        <taxon>Chrysomeloidea</taxon>
        <taxon>Chrysomelidae</taxon>
        <taxon>Galerucinae</taxon>
        <taxon>Alticini</taxon>
        <taxon>Phyllotreta</taxon>
    </lineage>
</organism>
<keyword evidence="11 26" id="KW-0472">Membrane</keyword>
<comment type="function">
    <text evidence="21">Receptor for CM101, a polysaccharide produced by group B Streptococcus with antipathoangiogenic properties.</text>
</comment>
<dbReference type="GO" id="GO:0030672">
    <property type="term" value="C:synaptic vesicle membrane"/>
    <property type="evidence" value="ECO:0007669"/>
    <property type="project" value="UniProtKB-SubCell"/>
</dbReference>
<evidence type="ECO:0000313" key="29">
    <source>
        <dbReference type="Proteomes" id="UP001153712"/>
    </source>
</evidence>
<sequence length="477" mass="52625">MVLNEPDRDSNKVYTAVKTGNRHVSEFTWKFWKRKRHVVTLLTFFGFFNVYALRSNISIALVDMISLKNVTLENNTIVEKREFDWQPVQLGYVLSSFFYGYVFTQLLGGYLAARFGGAKIYGIGIAATAIFTLATPAAAKTNIYCLIAVRSLEGLFEGVNFPSSMAIWANWAPPAEKSRITSICLSGSHLGTVIAMPVSSLLCFYLGWESIFYVFGALALLWYVVWVILVRDSPSEDPRIKPEELLFINEAVNAIEPTIKPAIPWRSILTSKAVWTITALICCETWGFHTFVAFLPALMKSGLNFDLNSSGFLTALPYIAMCVAITIGGHLSDWLIRRKIMTVTNVRKTVIIVGFTGQAFCLFAAAKWLSRVLTPTFTVIGAGFLGIALSGVTVSILDIAPQFSSVILGLANTCGAMPGIVSPILSGYIVKDLTNVDQWKIIFYIAAGIYMFGAFLSVFLLTAEKQPWAKTMNTVSS</sequence>
<gene>
    <name evidence="28" type="ORF">PHYEVI_LOCUS6391</name>
</gene>
<evidence type="ECO:0000256" key="22">
    <source>
        <dbReference type="ARBA" id="ARBA00069713"/>
    </source>
</evidence>
<evidence type="ECO:0000256" key="2">
    <source>
        <dbReference type="ARBA" id="ARBA00004554"/>
    </source>
</evidence>
<evidence type="ECO:0000256" key="21">
    <source>
        <dbReference type="ARBA" id="ARBA00056891"/>
    </source>
</evidence>
<comment type="catalytic activity">
    <reaction evidence="18">
        <text>N-acetyl-L-aspartyl-L-glutamate(out) = N-acetyl-L-aspartyl-L-glutamate(in)</text>
        <dbReference type="Rhea" id="RHEA:72599"/>
        <dbReference type="ChEBI" id="CHEBI:76931"/>
    </reaction>
    <physiologicalReaction direction="left-to-right" evidence="18">
        <dbReference type="Rhea" id="RHEA:72600"/>
    </physiologicalReaction>
</comment>
<comment type="catalytic activity">
    <reaction evidence="20">
        <text>D-glucuronate(out) + H(+)(out) = D-glucuronate(in) + H(+)(in)</text>
        <dbReference type="Rhea" id="RHEA:72591"/>
        <dbReference type="ChEBI" id="CHEBI:15378"/>
        <dbReference type="ChEBI" id="CHEBI:58720"/>
    </reaction>
    <physiologicalReaction direction="left-to-right" evidence="20">
        <dbReference type="Rhea" id="RHEA:72592"/>
    </physiologicalReaction>
</comment>
<evidence type="ECO:0000313" key="28">
    <source>
        <dbReference type="EMBL" id="CAG9860032.1"/>
    </source>
</evidence>
<keyword evidence="7 26" id="KW-0812">Transmembrane</keyword>
<dbReference type="PANTHER" id="PTHR11662:SF455">
    <property type="entry name" value="GH23975P"/>
    <property type="match status" value="1"/>
</dbReference>
<evidence type="ECO:0000256" key="20">
    <source>
        <dbReference type="ARBA" id="ARBA00051612"/>
    </source>
</evidence>
<feature type="transmembrane region" description="Helical" evidence="26">
    <location>
        <begin position="441"/>
        <end position="463"/>
    </location>
</feature>
<feature type="transmembrane region" description="Helical" evidence="26">
    <location>
        <begin position="90"/>
        <end position="113"/>
    </location>
</feature>
<dbReference type="PANTHER" id="PTHR11662">
    <property type="entry name" value="SOLUTE CARRIER FAMILY 17"/>
    <property type="match status" value="1"/>
</dbReference>
<comment type="catalytic activity">
    <reaction evidence="15">
        <text>2 nitrate(out) + H(+)(out) = 2 nitrate(in) + H(+)(in)</text>
        <dbReference type="Rhea" id="RHEA:71539"/>
        <dbReference type="ChEBI" id="CHEBI:15378"/>
        <dbReference type="ChEBI" id="CHEBI:17632"/>
    </reaction>
    <physiologicalReaction direction="left-to-right" evidence="15">
        <dbReference type="Rhea" id="RHEA:71540"/>
    </physiologicalReaction>
</comment>
<dbReference type="EMBL" id="OU900096">
    <property type="protein sequence ID" value="CAG9860032.1"/>
    <property type="molecule type" value="Genomic_DNA"/>
</dbReference>
<evidence type="ECO:0000256" key="3">
    <source>
        <dbReference type="ARBA" id="ARBA00004638"/>
    </source>
</evidence>
<dbReference type="InterPro" id="IPR050382">
    <property type="entry name" value="MFS_Na/Anion_cotransporter"/>
</dbReference>
<feature type="domain" description="Major facilitator superfamily (MFS) profile" evidence="27">
    <location>
        <begin position="35"/>
        <end position="465"/>
    </location>
</feature>
<evidence type="ECO:0000256" key="26">
    <source>
        <dbReference type="SAM" id="Phobius"/>
    </source>
</evidence>
<comment type="subcellular location">
    <subcellularLocation>
        <location evidence="2">Basolateral cell membrane</location>
        <topology evidence="2">Multi-pass membrane protein</topology>
    </subcellularLocation>
    <subcellularLocation>
        <location evidence="3">Cytoplasmic vesicle</location>
        <location evidence="3">Secretory vesicle membrane</location>
        <topology evidence="3">Multi-pass membrane protein</topology>
    </subcellularLocation>
    <subcellularLocation>
        <location evidence="1">Cytoplasmic vesicle</location>
        <location evidence="1">Secretory vesicle</location>
        <location evidence="1">Synaptic vesicle membrane</location>
    </subcellularLocation>
    <subcellularLocation>
        <location evidence="4">Lysosome membrane</location>
    </subcellularLocation>
</comment>
<dbReference type="Gene3D" id="1.20.1250.20">
    <property type="entry name" value="MFS general substrate transporter like domains"/>
    <property type="match status" value="2"/>
</dbReference>
<feature type="transmembrane region" description="Helical" evidence="26">
    <location>
        <begin position="406"/>
        <end position="429"/>
    </location>
</feature>
<accession>A0A9N9TKR4</accession>
<evidence type="ECO:0000256" key="6">
    <source>
        <dbReference type="ARBA" id="ARBA00022475"/>
    </source>
</evidence>
<keyword evidence="13" id="KW-0458">Lysosome</keyword>
<evidence type="ECO:0000256" key="12">
    <source>
        <dbReference type="ARBA" id="ARBA00023180"/>
    </source>
</evidence>
<evidence type="ECO:0000256" key="7">
    <source>
        <dbReference type="ARBA" id="ARBA00022692"/>
    </source>
</evidence>
<evidence type="ECO:0000256" key="18">
    <source>
        <dbReference type="ARBA" id="ARBA00051403"/>
    </source>
</evidence>
<feature type="transmembrane region" description="Helical" evidence="26">
    <location>
        <begin position="315"/>
        <end position="336"/>
    </location>
</feature>
<feature type="transmembrane region" description="Helical" evidence="26">
    <location>
        <begin position="120"/>
        <end position="139"/>
    </location>
</feature>
<dbReference type="SUPFAM" id="SSF103473">
    <property type="entry name" value="MFS general substrate transporter"/>
    <property type="match status" value="1"/>
</dbReference>
<feature type="transmembrane region" description="Helical" evidence="26">
    <location>
        <begin position="210"/>
        <end position="230"/>
    </location>
</feature>
<evidence type="ECO:0000256" key="14">
    <source>
        <dbReference type="ARBA" id="ARBA00023329"/>
    </source>
</evidence>
<protein>
    <recommendedName>
        <fullName evidence="22">Sialin</fullName>
    </recommendedName>
    <alternativeName>
        <fullName evidence="25">H(+)/nitrate cotransporter</fullName>
    </alternativeName>
    <alternativeName>
        <fullName evidence="23">H(+)/sialic acid cotransporter</fullName>
    </alternativeName>
    <alternativeName>
        <fullName evidence="24">Vesicular excitatory amino acid transporter</fullName>
    </alternativeName>
</protein>
<feature type="transmembrane region" description="Helical" evidence="26">
    <location>
        <begin position="273"/>
        <end position="295"/>
    </location>
</feature>
<keyword evidence="10" id="KW-0770">Synapse</keyword>
<proteinExistence type="predicted"/>
<name>A0A9N9TKR4_PHYSR</name>
<evidence type="ECO:0000256" key="16">
    <source>
        <dbReference type="ARBA" id="ARBA00050554"/>
    </source>
</evidence>
<dbReference type="InterPro" id="IPR011701">
    <property type="entry name" value="MFS"/>
</dbReference>
<evidence type="ECO:0000256" key="25">
    <source>
        <dbReference type="ARBA" id="ARBA00081925"/>
    </source>
</evidence>
<keyword evidence="12" id="KW-0325">Glycoprotein</keyword>
<dbReference type="FunFam" id="1.20.1250.20:FF:000067">
    <property type="entry name" value="sialin isoform X2"/>
    <property type="match status" value="1"/>
</dbReference>
<evidence type="ECO:0000256" key="9">
    <source>
        <dbReference type="ARBA" id="ARBA00022989"/>
    </source>
</evidence>
<evidence type="ECO:0000259" key="27">
    <source>
        <dbReference type="PROSITE" id="PS50850"/>
    </source>
</evidence>
<evidence type="ECO:0000256" key="5">
    <source>
        <dbReference type="ARBA" id="ARBA00022448"/>
    </source>
</evidence>
<dbReference type="GO" id="GO:0046942">
    <property type="term" value="P:carboxylic acid transport"/>
    <property type="evidence" value="ECO:0007669"/>
    <property type="project" value="UniProtKB-ARBA"/>
</dbReference>
<evidence type="ECO:0000256" key="11">
    <source>
        <dbReference type="ARBA" id="ARBA00023136"/>
    </source>
</evidence>
<dbReference type="AlphaFoldDB" id="A0A9N9TKR4"/>
<evidence type="ECO:0000256" key="1">
    <source>
        <dbReference type="ARBA" id="ARBA00004432"/>
    </source>
</evidence>
<keyword evidence="6" id="KW-1003">Cell membrane</keyword>
<keyword evidence="8" id="KW-0769">Symport</keyword>
<dbReference type="InterPro" id="IPR036259">
    <property type="entry name" value="MFS_trans_sf"/>
</dbReference>
<dbReference type="PROSITE" id="PS50850">
    <property type="entry name" value="MFS"/>
    <property type="match status" value="1"/>
</dbReference>
<dbReference type="FunFam" id="1.20.1250.20:FF:000003">
    <property type="entry name" value="Solute carrier family 17 member 3"/>
    <property type="match status" value="1"/>
</dbReference>
<feature type="transmembrane region" description="Helical" evidence="26">
    <location>
        <begin position="38"/>
        <end position="62"/>
    </location>
</feature>
<comment type="catalytic activity">
    <reaction evidence="19">
        <text>L-glutamate(out) = L-glutamate(in)</text>
        <dbReference type="Rhea" id="RHEA:66336"/>
        <dbReference type="ChEBI" id="CHEBI:29985"/>
    </reaction>
    <physiologicalReaction direction="left-to-right" evidence="19">
        <dbReference type="Rhea" id="RHEA:66337"/>
    </physiologicalReaction>
</comment>
<evidence type="ECO:0000256" key="13">
    <source>
        <dbReference type="ARBA" id="ARBA00023228"/>
    </source>
</evidence>
<dbReference type="GO" id="GO:0005765">
    <property type="term" value="C:lysosomal membrane"/>
    <property type="evidence" value="ECO:0007669"/>
    <property type="project" value="UniProtKB-SubCell"/>
</dbReference>
<dbReference type="GO" id="GO:0016323">
    <property type="term" value="C:basolateral plasma membrane"/>
    <property type="evidence" value="ECO:0007669"/>
    <property type="project" value="UniProtKB-SubCell"/>
</dbReference>
<evidence type="ECO:0000256" key="4">
    <source>
        <dbReference type="ARBA" id="ARBA00004656"/>
    </source>
</evidence>
<dbReference type="GO" id="GO:0006820">
    <property type="term" value="P:monoatomic anion transport"/>
    <property type="evidence" value="ECO:0007669"/>
    <property type="project" value="TreeGrafter"/>
</dbReference>
<dbReference type="CDD" id="cd17318">
    <property type="entry name" value="MFS_SLC17"/>
    <property type="match status" value="1"/>
</dbReference>
<evidence type="ECO:0000256" key="10">
    <source>
        <dbReference type="ARBA" id="ARBA00023018"/>
    </source>
</evidence>
<keyword evidence="5" id="KW-0813">Transport</keyword>
<feature type="transmembrane region" description="Helical" evidence="26">
    <location>
        <begin position="372"/>
        <end position="394"/>
    </location>
</feature>
<dbReference type="Pfam" id="PF07690">
    <property type="entry name" value="MFS_1"/>
    <property type="match status" value="1"/>
</dbReference>
<reference evidence="28" key="1">
    <citation type="submission" date="2022-01" db="EMBL/GenBank/DDBJ databases">
        <authorList>
            <person name="King R."/>
        </authorList>
    </citation>
    <scope>NUCLEOTIDE SEQUENCE</scope>
</reference>
<dbReference type="Proteomes" id="UP001153712">
    <property type="component" value="Chromosome 3"/>
</dbReference>